<dbReference type="RefSeq" id="WP_197455726.1">
    <property type="nucleotide sequence ID" value="NZ_CP037423.1"/>
</dbReference>
<keyword evidence="1" id="KW-0143">Chaperone</keyword>
<dbReference type="GO" id="GO:0006457">
    <property type="term" value="P:protein folding"/>
    <property type="evidence" value="ECO:0007669"/>
    <property type="project" value="InterPro"/>
</dbReference>
<protein>
    <submittedName>
        <fullName evidence="2">Protein GrpE</fullName>
    </submittedName>
</protein>
<evidence type="ECO:0000313" key="2">
    <source>
        <dbReference type="EMBL" id="QDV40719.1"/>
    </source>
</evidence>
<proteinExistence type="predicted"/>
<reference evidence="2 3" key="1">
    <citation type="submission" date="2019-03" db="EMBL/GenBank/DDBJ databases">
        <title>Deep-cultivation of Planctomycetes and their phenomic and genomic characterization uncovers novel biology.</title>
        <authorList>
            <person name="Wiegand S."/>
            <person name="Jogler M."/>
            <person name="Boedeker C."/>
            <person name="Pinto D."/>
            <person name="Vollmers J."/>
            <person name="Rivas-Marin E."/>
            <person name="Kohn T."/>
            <person name="Peeters S.H."/>
            <person name="Heuer A."/>
            <person name="Rast P."/>
            <person name="Oberbeckmann S."/>
            <person name="Bunk B."/>
            <person name="Jeske O."/>
            <person name="Meyerdierks A."/>
            <person name="Storesund J.E."/>
            <person name="Kallscheuer N."/>
            <person name="Luecker S."/>
            <person name="Lage O.M."/>
            <person name="Pohl T."/>
            <person name="Merkel B.J."/>
            <person name="Hornburger P."/>
            <person name="Mueller R.-W."/>
            <person name="Bruemmer F."/>
            <person name="Labrenz M."/>
            <person name="Spormann A.M."/>
            <person name="Op den Camp H."/>
            <person name="Overmann J."/>
            <person name="Amann R."/>
            <person name="Jetten M.S.M."/>
            <person name="Mascher T."/>
            <person name="Medema M.H."/>
            <person name="Devos D.P."/>
            <person name="Kaster A.-K."/>
            <person name="Ovreas L."/>
            <person name="Rohde M."/>
            <person name="Galperin M.Y."/>
            <person name="Jogler C."/>
        </authorList>
    </citation>
    <scope>NUCLEOTIDE SEQUENCE [LARGE SCALE GENOMIC DNA]</scope>
    <source>
        <strain evidence="2 3">Enr13</strain>
    </source>
</reference>
<dbReference type="GO" id="GO:0042803">
    <property type="term" value="F:protein homodimerization activity"/>
    <property type="evidence" value="ECO:0007669"/>
    <property type="project" value="InterPro"/>
</dbReference>
<dbReference type="AlphaFoldDB" id="A0A518HIT2"/>
<organism evidence="2 3">
    <name type="scientific">Stieleria neptunia</name>
    <dbReference type="NCBI Taxonomy" id="2527979"/>
    <lineage>
        <taxon>Bacteria</taxon>
        <taxon>Pseudomonadati</taxon>
        <taxon>Planctomycetota</taxon>
        <taxon>Planctomycetia</taxon>
        <taxon>Pirellulales</taxon>
        <taxon>Pirellulaceae</taxon>
        <taxon>Stieleria</taxon>
    </lineage>
</organism>
<dbReference type="Proteomes" id="UP000319004">
    <property type="component" value="Chromosome"/>
</dbReference>
<keyword evidence="3" id="KW-1185">Reference proteome</keyword>
<dbReference type="Gene3D" id="2.30.22.10">
    <property type="entry name" value="Head domain of nucleotide exchange factor GrpE"/>
    <property type="match status" value="1"/>
</dbReference>
<dbReference type="GO" id="GO:0000774">
    <property type="term" value="F:adenyl-nucleotide exchange factor activity"/>
    <property type="evidence" value="ECO:0007669"/>
    <property type="project" value="InterPro"/>
</dbReference>
<dbReference type="KEGG" id="snep:Enr13x_05550"/>
<evidence type="ECO:0000313" key="3">
    <source>
        <dbReference type="Proteomes" id="UP000319004"/>
    </source>
</evidence>
<evidence type="ECO:0000256" key="1">
    <source>
        <dbReference type="ARBA" id="ARBA00023186"/>
    </source>
</evidence>
<dbReference type="SUPFAM" id="SSF51064">
    <property type="entry name" value="Head domain of nucleotide exchange factor GrpE"/>
    <property type="match status" value="1"/>
</dbReference>
<dbReference type="EMBL" id="CP037423">
    <property type="protein sequence ID" value="QDV40719.1"/>
    <property type="molecule type" value="Genomic_DNA"/>
</dbReference>
<dbReference type="GO" id="GO:0051087">
    <property type="term" value="F:protein-folding chaperone binding"/>
    <property type="evidence" value="ECO:0007669"/>
    <property type="project" value="InterPro"/>
</dbReference>
<sequence>MGDSIAERQNDFGLIDVIEAFTAMRQEFRNRSNEDRELAQSLNESTTKVESFAQRVTGLLDSIESKTTASSEDDAARRLAECLAEVDHCVSYAIARVTRPSSAPREQVEQSIKALERNIRAQSETVIASQGWLARRFARPAANQICEMVDRELQRAKHQLDQALSGIASQDATIKGLAMLADRVRKLIETSGITKVETVGKPFDGEIMHAIASVAAETIAESSPARDDSLAGTVIEQIAPAYLYNGRVLRFAEVKVAL</sequence>
<dbReference type="InterPro" id="IPR009012">
    <property type="entry name" value="GrpE_head"/>
</dbReference>
<dbReference type="Pfam" id="PF01025">
    <property type="entry name" value="GrpE"/>
    <property type="match status" value="1"/>
</dbReference>
<name>A0A518HIT2_9BACT</name>
<accession>A0A518HIT2</accession>
<dbReference type="InterPro" id="IPR000740">
    <property type="entry name" value="GrpE"/>
</dbReference>
<gene>
    <name evidence="2" type="primary">grpE</name>
    <name evidence="2" type="ORF">Enr13x_05550</name>
</gene>